<sequence>MYPCSCGVVYEHQSQVLDCAKADHYQRPNNNNNRIIPSQGQQASARTQLIDNKRTFEDHGQLDHQQIDDSINYNVCSILISTLCELTERSYTIQYQKASKQHINMDVLNSLISLITFFVKIESKNSPLLLKQLFVHIFFNPAIWIYCSIDYSFKPKGLDGNRLTREQIIEMRHYMLLYLKQFVISSSGTQEEELQAILNYLHTGY</sequence>
<protein>
    <recommendedName>
        <fullName evidence="1">DUF4704 domain-containing protein</fullName>
    </recommendedName>
</protein>
<dbReference type="EMBL" id="CAJNOL010000029">
    <property type="protein sequence ID" value="CAF0764917.1"/>
    <property type="molecule type" value="Genomic_DNA"/>
</dbReference>
<proteinExistence type="predicted"/>
<comment type="caution">
    <text evidence="2">The sequence shown here is derived from an EMBL/GenBank/DDBJ whole genome shotgun (WGS) entry which is preliminary data.</text>
</comment>
<evidence type="ECO:0000313" key="2">
    <source>
        <dbReference type="EMBL" id="CAF0764917.1"/>
    </source>
</evidence>
<dbReference type="EMBL" id="CAJNOH010000021">
    <property type="protein sequence ID" value="CAF0768613.1"/>
    <property type="molecule type" value="Genomic_DNA"/>
</dbReference>
<feature type="domain" description="DUF4704" evidence="1">
    <location>
        <begin position="153"/>
        <end position="203"/>
    </location>
</feature>
<gene>
    <name evidence="2" type="ORF">JXQ802_LOCUS2402</name>
    <name evidence="3" type="ORF">PYM288_LOCUS2984</name>
</gene>
<keyword evidence="4" id="KW-1185">Reference proteome</keyword>
<evidence type="ECO:0000259" key="1">
    <source>
        <dbReference type="Pfam" id="PF15787"/>
    </source>
</evidence>
<evidence type="ECO:0000313" key="4">
    <source>
        <dbReference type="Proteomes" id="UP000663870"/>
    </source>
</evidence>
<reference evidence="2" key="1">
    <citation type="submission" date="2021-02" db="EMBL/GenBank/DDBJ databases">
        <authorList>
            <person name="Nowell W R."/>
        </authorList>
    </citation>
    <scope>NUCLEOTIDE SEQUENCE</scope>
</reference>
<dbReference type="Proteomes" id="UP000663854">
    <property type="component" value="Unassembled WGS sequence"/>
</dbReference>
<dbReference type="Pfam" id="PF15787">
    <property type="entry name" value="DUF4704"/>
    <property type="match status" value="2"/>
</dbReference>
<dbReference type="InterPro" id="IPR031570">
    <property type="entry name" value="NBEA/BDCP_DUF4704"/>
</dbReference>
<feature type="domain" description="DUF4704" evidence="1">
    <location>
        <begin position="93"/>
        <end position="149"/>
    </location>
</feature>
<dbReference type="Proteomes" id="UP000663870">
    <property type="component" value="Unassembled WGS sequence"/>
</dbReference>
<evidence type="ECO:0000313" key="3">
    <source>
        <dbReference type="EMBL" id="CAF0768613.1"/>
    </source>
</evidence>
<dbReference type="AlphaFoldDB" id="A0A813QC13"/>
<name>A0A813QC13_9BILA</name>
<organism evidence="2 4">
    <name type="scientific">Rotaria sordida</name>
    <dbReference type="NCBI Taxonomy" id="392033"/>
    <lineage>
        <taxon>Eukaryota</taxon>
        <taxon>Metazoa</taxon>
        <taxon>Spiralia</taxon>
        <taxon>Gnathifera</taxon>
        <taxon>Rotifera</taxon>
        <taxon>Eurotatoria</taxon>
        <taxon>Bdelloidea</taxon>
        <taxon>Philodinida</taxon>
        <taxon>Philodinidae</taxon>
        <taxon>Rotaria</taxon>
    </lineage>
</organism>
<accession>A0A813QC13</accession>